<dbReference type="Gene3D" id="3.40.50.720">
    <property type="entry name" value="NAD(P)-binding Rossmann-like Domain"/>
    <property type="match status" value="1"/>
</dbReference>
<dbReference type="SUPFAM" id="SSF51735">
    <property type="entry name" value="NAD(P)-binding Rossmann-fold domains"/>
    <property type="match status" value="1"/>
</dbReference>
<evidence type="ECO:0000259" key="2">
    <source>
        <dbReference type="Pfam" id="PF01408"/>
    </source>
</evidence>
<protein>
    <submittedName>
        <fullName evidence="4">Glucose--fructose oxidoreductase</fullName>
        <ecNumber evidence="4">1.1.99.28</ecNumber>
    </submittedName>
</protein>
<dbReference type="OrthoDB" id="9792935at2"/>
<dbReference type="InterPro" id="IPR036291">
    <property type="entry name" value="NAD(P)-bd_dom_sf"/>
</dbReference>
<proteinExistence type="predicted"/>
<dbReference type="InterPro" id="IPR019546">
    <property type="entry name" value="TAT_signal_bac_arc"/>
</dbReference>
<dbReference type="GO" id="GO:0000166">
    <property type="term" value="F:nucleotide binding"/>
    <property type="evidence" value="ECO:0007669"/>
    <property type="project" value="InterPro"/>
</dbReference>
<dbReference type="RefSeq" id="WP_145261598.1">
    <property type="nucleotide sequence ID" value="NZ_CP036316.1"/>
</dbReference>
<keyword evidence="4" id="KW-0560">Oxidoreductase</keyword>
<keyword evidence="5" id="KW-1185">Reference proteome</keyword>
<dbReference type="AlphaFoldDB" id="A0A517T7T6"/>
<dbReference type="Gene3D" id="3.30.360.10">
    <property type="entry name" value="Dihydrodipicolinate Reductase, domain 2"/>
    <property type="match status" value="1"/>
</dbReference>
<dbReference type="Pfam" id="PF01408">
    <property type="entry name" value="GFO_IDH_MocA"/>
    <property type="match status" value="1"/>
</dbReference>
<organism evidence="4 5">
    <name type="scientific">Calycomorphotria hydatis</name>
    <dbReference type="NCBI Taxonomy" id="2528027"/>
    <lineage>
        <taxon>Bacteria</taxon>
        <taxon>Pseudomonadati</taxon>
        <taxon>Planctomycetota</taxon>
        <taxon>Planctomycetia</taxon>
        <taxon>Planctomycetales</taxon>
        <taxon>Planctomycetaceae</taxon>
        <taxon>Calycomorphotria</taxon>
    </lineage>
</organism>
<dbReference type="Proteomes" id="UP000319976">
    <property type="component" value="Chromosome"/>
</dbReference>
<sequence length="528" mass="58256">MDLTPEQEKIGKDNFNQSVGQSRREFLAGVGAAGAGLGAAYFGYEKVMGDRVRVGFIGTGDEGSILMTEHPEDYMEVVAIADFRPNNRKRAFFGDGNEHRVGLNKKLGESVTKDIRVFNDHNELIKAKDELGLEAVVIATPLVSHAPIAIDCLNAGLHVLCEKLMAKSITQCKEMIAVARKNNKLLAVGHQRHYSVLYDNANQLVQQGLLGDIKFIRAQWHRNNSFPFRDSWVNDLDHPKFAADVKELNARQDEIAKLGFSDAEHFINWRIYNATGGGLMAELGSHQMDAASIFLGKVHPLAVQGYGGKNFYGVKGVGPKDKWEDGREIDDHIYVTLEFPGPHYEEDKNDICIVTYSSISTNRFEPYGESVYGSRGTLLMKTEKDALLYKEASPLSGGGPDQRLWVVDNSTAGGPALEAYETTTPAAAAARQATGDKVSRGYREEMEHFSYAVRNFGPNYYPDGKEISPKEGGLRCNGVVAMADAVMALTANLAMKHKTRIEFRDEWFDPENPATPEEDVPKMAGSLA</sequence>
<dbReference type="InterPro" id="IPR004104">
    <property type="entry name" value="Gfo/Idh/MocA-like_OxRdtase_C"/>
</dbReference>
<feature type="region of interest" description="Disordered" evidence="1">
    <location>
        <begin position="507"/>
        <end position="528"/>
    </location>
</feature>
<dbReference type="EC" id="1.1.99.28" evidence="4"/>
<dbReference type="Pfam" id="PF02894">
    <property type="entry name" value="GFO_IDH_MocA_C"/>
    <property type="match status" value="1"/>
</dbReference>
<dbReference type="KEGG" id="chya:V22_16720"/>
<dbReference type="GO" id="GO:0047061">
    <property type="term" value="F:glucose-fructose oxidoreductase activity"/>
    <property type="evidence" value="ECO:0007669"/>
    <property type="project" value="UniProtKB-EC"/>
</dbReference>
<dbReference type="EMBL" id="CP036316">
    <property type="protein sequence ID" value="QDT64438.1"/>
    <property type="molecule type" value="Genomic_DNA"/>
</dbReference>
<accession>A0A517T7T6</accession>
<evidence type="ECO:0000259" key="3">
    <source>
        <dbReference type="Pfam" id="PF02894"/>
    </source>
</evidence>
<feature type="domain" description="Gfo/Idh/MocA-like oxidoreductase C-terminal" evidence="3">
    <location>
        <begin position="262"/>
        <end position="455"/>
    </location>
</feature>
<name>A0A517T7T6_9PLAN</name>
<evidence type="ECO:0000256" key="1">
    <source>
        <dbReference type="SAM" id="MobiDB-lite"/>
    </source>
</evidence>
<dbReference type="NCBIfam" id="TIGR01409">
    <property type="entry name" value="TAT_signal_seq"/>
    <property type="match status" value="1"/>
</dbReference>
<gene>
    <name evidence="4" type="primary">gfo_5</name>
    <name evidence="4" type="ORF">V22_16720</name>
</gene>
<evidence type="ECO:0000313" key="4">
    <source>
        <dbReference type="EMBL" id="QDT64438.1"/>
    </source>
</evidence>
<dbReference type="InterPro" id="IPR000683">
    <property type="entry name" value="Gfo/Idh/MocA-like_OxRdtase_N"/>
</dbReference>
<dbReference type="PANTHER" id="PTHR43818">
    <property type="entry name" value="BCDNA.GH03377"/>
    <property type="match status" value="1"/>
</dbReference>
<dbReference type="InterPro" id="IPR050463">
    <property type="entry name" value="Gfo/Idh/MocA_oxidrdct_glycsds"/>
</dbReference>
<dbReference type="PANTHER" id="PTHR43818:SF12">
    <property type="entry name" value="NADH-DEPENDENT DEHYDROGENASE-RELATED"/>
    <property type="match status" value="1"/>
</dbReference>
<reference evidence="4 5" key="1">
    <citation type="submission" date="2019-02" db="EMBL/GenBank/DDBJ databases">
        <title>Deep-cultivation of Planctomycetes and their phenomic and genomic characterization uncovers novel biology.</title>
        <authorList>
            <person name="Wiegand S."/>
            <person name="Jogler M."/>
            <person name="Boedeker C."/>
            <person name="Pinto D."/>
            <person name="Vollmers J."/>
            <person name="Rivas-Marin E."/>
            <person name="Kohn T."/>
            <person name="Peeters S.H."/>
            <person name="Heuer A."/>
            <person name="Rast P."/>
            <person name="Oberbeckmann S."/>
            <person name="Bunk B."/>
            <person name="Jeske O."/>
            <person name="Meyerdierks A."/>
            <person name="Storesund J.E."/>
            <person name="Kallscheuer N."/>
            <person name="Luecker S."/>
            <person name="Lage O.M."/>
            <person name="Pohl T."/>
            <person name="Merkel B.J."/>
            <person name="Hornburger P."/>
            <person name="Mueller R.-W."/>
            <person name="Bruemmer F."/>
            <person name="Labrenz M."/>
            <person name="Spormann A.M."/>
            <person name="Op den Camp H."/>
            <person name="Overmann J."/>
            <person name="Amann R."/>
            <person name="Jetten M.S.M."/>
            <person name="Mascher T."/>
            <person name="Medema M.H."/>
            <person name="Devos D.P."/>
            <person name="Kaster A.-K."/>
            <person name="Ovreas L."/>
            <person name="Rohde M."/>
            <person name="Galperin M.Y."/>
            <person name="Jogler C."/>
        </authorList>
    </citation>
    <scope>NUCLEOTIDE SEQUENCE [LARGE SCALE GENOMIC DNA]</scope>
    <source>
        <strain evidence="4 5">V22</strain>
    </source>
</reference>
<feature type="domain" description="Gfo/Idh/MocA-like oxidoreductase N-terminal" evidence="2">
    <location>
        <begin position="52"/>
        <end position="190"/>
    </location>
</feature>
<evidence type="ECO:0000313" key="5">
    <source>
        <dbReference type="Proteomes" id="UP000319976"/>
    </source>
</evidence>
<dbReference type="SUPFAM" id="SSF55347">
    <property type="entry name" value="Glyceraldehyde-3-phosphate dehydrogenase-like, C-terminal domain"/>
    <property type="match status" value="1"/>
</dbReference>